<organism evidence="3 4">
    <name type="scientific">Acidovorax temperans</name>
    <dbReference type="NCBI Taxonomy" id="80878"/>
    <lineage>
        <taxon>Bacteria</taxon>
        <taxon>Pseudomonadati</taxon>
        <taxon>Pseudomonadota</taxon>
        <taxon>Betaproteobacteria</taxon>
        <taxon>Burkholderiales</taxon>
        <taxon>Comamonadaceae</taxon>
        <taxon>Acidovorax</taxon>
    </lineage>
</organism>
<evidence type="ECO:0000259" key="2">
    <source>
        <dbReference type="Pfam" id="PF00171"/>
    </source>
</evidence>
<dbReference type="FunFam" id="3.40.309.10:FF:000002">
    <property type="entry name" value="Methylmalonate-semialdehyde dehydrogenase (Acylating)"/>
    <property type="match status" value="1"/>
</dbReference>
<sequence length="501" mass="53552">MTQLIGHFIAGQPEAGTGRRTGPVFNPSTGQEIARCDYADRATLDRAVDVATQAGKRWGRASHAARQAVIFKLRELMIANLDLLAEVIGREHGKTIADAKGELGRAIEGIEFAVNAPHVTKGEFATNVGGDIDVFSMRTPIGVVGAITPFNFPIMVPAVMMTMAISVGNAVVWKPSEKVPTAALEFARLWKEAGLPDGVFNVVQGDKEMVDGILEHPGIAGVSFVGSTAVGEYVYQKGTSHNKRVAAFTGGKNHMVVMPDADLDAAASAFVAAGFGSASQRCMAVSLLLPVGQATADRLRELVIEKTKALKVGPYNDPQADFGAVVSAQSKQAVLQAIENCIKDGGELLLDGRGLQVPGHANGYYVGPTLFDRVTTDMQMYKEEIFGPVRAIMRPMTLDEAIAITNAHDFGNGSVIYTRDGKSAHRFMTEVESGMIGVNVSVPLPAAYFNFGGLRRSKFGEGHLYGPDAARFYTKIKTISQRWPDADQEAAPVSLAFNPKA</sequence>
<dbReference type="NCBIfam" id="TIGR01722">
    <property type="entry name" value="MMSDH"/>
    <property type="match status" value="1"/>
</dbReference>
<dbReference type="GO" id="GO:0006574">
    <property type="term" value="P:L-valine catabolic process"/>
    <property type="evidence" value="ECO:0007669"/>
    <property type="project" value="TreeGrafter"/>
</dbReference>
<dbReference type="OrthoDB" id="6187633at2"/>
<dbReference type="InterPro" id="IPR016163">
    <property type="entry name" value="Ald_DH_C"/>
</dbReference>
<comment type="caution">
    <text evidence="3">The sequence shown here is derived from an EMBL/GenBank/DDBJ whole genome shotgun (WGS) entry which is preliminary data.</text>
</comment>
<dbReference type="InterPro" id="IPR010061">
    <property type="entry name" value="MeMal-semiAld_DH"/>
</dbReference>
<dbReference type="InterPro" id="IPR016162">
    <property type="entry name" value="Ald_DH_N"/>
</dbReference>
<gene>
    <name evidence="3" type="ORF">RP29_16605</name>
</gene>
<dbReference type="STRING" id="80878.RP29_16605"/>
<dbReference type="Gene3D" id="3.40.605.10">
    <property type="entry name" value="Aldehyde Dehydrogenase, Chain A, domain 1"/>
    <property type="match status" value="1"/>
</dbReference>
<dbReference type="PATRIC" id="fig|80878.5.peg.3240"/>
<dbReference type="Pfam" id="PF00171">
    <property type="entry name" value="Aldedh"/>
    <property type="match status" value="1"/>
</dbReference>
<dbReference type="EMBL" id="JXYQ01000062">
    <property type="protein sequence ID" value="KJA09413.1"/>
    <property type="molecule type" value="Genomic_DNA"/>
</dbReference>
<evidence type="ECO:0000256" key="1">
    <source>
        <dbReference type="ARBA" id="ARBA00023002"/>
    </source>
</evidence>
<dbReference type="InterPro" id="IPR016161">
    <property type="entry name" value="Ald_DH/histidinol_DH"/>
</dbReference>
<dbReference type="PANTHER" id="PTHR43866">
    <property type="entry name" value="MALONATE-SEMIALDEHYDE DEHYDROGENASE"/>
    <property type="match status" value="1"/>
</dbReference>
<dbReference type="SUPFAM" id="SSF53720">
    <property type="entry name" value="ALDH-like"/>
    <property type="match status" value="1"/>
</dbReference>
<dbReference type="PANTHER" id="PTHR43866:SF4">
    <property type="entry name" value="MALONATE-SEMIALDEHYDE DEHYDROGENASE"/>
    <property type="match status" value="1"/>
</dbReference>
<keyword evidence="4" id="KW-1185">Reference proteome</keyword>
<dbReference type="CDD" id="cd07085">
    <property type="entry name" value="ALDH_F6_MMSDH"/>
    <property type="match status" value="1"/>
</dbReference>
<dbReference type="Gene3D" id="3.40.309.10">
    <property type="entry name" value="Aldehyde Dehydrogenase, Chain A, domain 2"/>
    <property type="match status" value="1"/>
</dbReference>
<dbReference type="GO" id="GO:0006210">
    <property type="term" value="P:thymine catabolic process"/>
    <property type="evidence" value="ECO:0007669"/>
    <property type="project" value="TreeGrafter"/>
</dbReference>
<dbReference type="Proteomes" id="UP000032566">
    <property type="component" value="Unassembled WGS sequence"/>
</dbReference>
<evidence type="ECO:0000313" key="3">
    <source>
        <dbReference type="EMBL" id="KJA09413.1"/>
    </source>
</evidence>
<accession>A0A0D7K8D2</accession>
<protein>
    <submittedName>
        <fullName evidence="3">Methylmalonate-semialdehyde dehydrogenase</fullName>
    </submittedName>
</protein>
<feature type="domain" description="Aldehyde dehydrogenase" evidence="2">
    <location>
        <begin position="20"/>
        <end position="479"/>
    </location>
</feature>
<reference evidence="3 4" key="1">
    <citation type="submission" date="2014-12" db="EMBL/GenBank/DDBJ databases">
        <title>Isolation of bacteria from lake water.</title>
        <authorList>
            <person name="Sheng K.-Y."/>
            <person name="Chin P.-S."/>
            <person name="Chan K.-G."/>
            <person name="Tan G.S."/>
        </authorList>
    </citation>
    <scope>NUCLEOTIDE SEQUENCE [LARGE SCALE GENOMIC DNA]</scope>
    <source>
        <strain evidence="3 4">KY4</strain>
    </source>
</reference>
<dbReference type="RefSeq" id="WP_044401113.1">
    <property type="nucleotide sequence ID" value="NZ_JXYQ01000062.1"/>
</dbReference>
<dbReference type="GO" id="GO:0004491">
    <property type="term" value="F:methylmalonate-semialdehyde dehydrogenase (acylating, NAD) activity"/>
    <property type="evidence" value="ECO:0007669"/>
    <property type="project" value="InterPro"/>
</dbReference>
<name>A0A0D7K8D2_9BURK</name>
<keyword evidence="1" id="KW-0560">Oxidoreductase</keyword>
<dbReference type="InterPro" id="IPR015590">
    <property type="entry name" value="Aldehyde_DH_dom"/>
</dbReference>
<evidence type="ECO:0000313" key="4">
    <source>
        <dbReference type="Proteomes" id="UP000032566"/>
    </source>
</evidence>
<dbReference type="AlphaFoldDB" id="A0A0D7K8D2"/>
<proteinExistence type="predicted"/>